<dbReference type="NCBIfam" id="TIGR00400">
    <property type="entry name" value="mgtE"/>
    <property type="match status" value="1"/>
</dbReference>
<comment type="caution">
    <text evidence="11">The sequence shown here is derived from an EMBL/GenBank/DDBJ whole genome shotgun (WGS) entry which is preliminary data.</text>
</comment>
<dbReference type="OrthoDB" id="9790355at2"/>
<evidence type="ECO:0000256" key="5">
    <source>
        <dbReference type="ARBA" id="ARBA00022842"/>
    </source>
</evidence>
<dbReference type="InterPro" id="IPR000644">
    <property type="entry name" value="CBS_dom"/>
</dbReference>
<dbReference type="GO" id="GO:0005886">
    <property type="term" value="C:plasma membrane"/>
    <property type="evidence" value="ECO:0007669"/>
    <property type="project" value="UniProtKB-SubCell"/>
</dbReference>
<evidence type="ECO:0000256" key="9">
    <source>
        <dbReference type="RuleBase" id="RU362011"/>
    </source>
</evidence>
<dbReference type="SUPFAM" id="SSF158791">
    <property type="entry name" value="MgtE N-terminal domain-like"/>
    <property type="match status" value="1"/>
</dbReference>
<name>A0A4R9KB76_9LEPT</name>
<keyword evidence="7 9" id="KW-0472">Membrane</keyword>
<gene>
    <name evidence="11" type="primary">mgtE</name>
    <name evidence="11" type="ORF">EHQ58_00075</name>
</gene>
<keyword evidence="4 9" id="KW-0812">Transmembrane</keyword>
<dbReference type="EMBL" id="RQGD01000001">
    <property type="protein sequence ID" value="TGL63988.1"/>
    <property type="molecule type" value="Genomic_DNA"/>
</dbReference>
<evidence type="ECO:0000256" key="3">
    <source>
        <dbReference type="ARBA" id="ARBA00022448"/>
    </source>
</evidence>
<evidence type="ECO:0000256" key="4">
    <source>
        <dbReference type="ARBA" id="ARBA00022692"/>
    </source>
</evidence>
<dbReference type="Proteomes" id="UP000297693">
    <property type="component" value="Unassembled WGS sequence"/>
</dbReference>
<dbReference type="SMART" id="SM00116">
    <property type="entry name" value="CBS"/>
    <property type="match status" value="1"/>
</dbReference>
<dbReference type="GO" id="GO:0015095">
    <property type="term" value="F:magnesium ion transmembrane transporter activity"/>
    <property type="evidence" value="ECO:0007669"/>
    <property type="project" value="UniProtKB-UniRule"/>
</dbReference>
<dbReference type="SMART" id="SM00924">
    <property type="entry name" value="MgtE_N"/>
    <property type="match status" value="1"/>
</dbReference>
<dbReference type="Gene3D" id="1.10.357.20">
    <property type="entry name" value="SLC41 divalent cation transporters, integral membrane domain"/>
    <property type="match status" value="1"/>
</dbReference>
<keyword evidence="8" id="KW-0129">CBS domain</keyword>
<dbReference type="SUPFAM" id="SSF54631">
    <property type="entry name" value="CBS-domain pair"/>
    <property type="match status" value="1"/>
</dbReference>
<dbReference type="InterPro" id="IPR006667">
    <property type="entry name" value="SLC41_membr_dom"/>
</dbReference>
<keyword evidence="12" id="KW-1185">Reference proteome</keyword>
<organism evidence="11 12">
    <name type="scientific">Leptospira ognonensis</name>
    <dbReference type="NCBI Taxonomy" id="2484945"/>
    <lineage>
        <taxon>Bacteria</taxon>
        <taxon>Pseudomonadati</taxon>
        <taxon>Spirochaetota</taxon>
        <taxon>Spirochaetia</taxon>
        <taxon>Leptospirales</taxon>
        <taxon>Leptospiraceae</taxon>
        <taxon>Leptospira</taxon>
    </lineage>
</organism>
<keyword evidence="6 9" id="KW-1133">Transmembrane helix</keyword>
<dbReference type="CDD" id="cd04606">
    <property type="entry name" value="CBS_pair_Mg_transporter"/>
    <property type="match status" value="1"/>
</dbReference>
<dbReference type="AlphaFoldDB" id="A0A4R9KB76"/>
<keyword evidence="3 9" id="KW-0813">Transport</keyword>
<keyword evidence="9" id="KW-1003">Cell membrane</keyword>
<dbReference type="Pfam" id="PF01769">
    <property type="entry name" value="MgtE"/>
    <property type="match status" value="1"/>
</dbReference>
<dbReference type="Gene3D" id="1.25.60.10">
    <property type="entry name" value="MgtE N-terminal domain-like"/>
    <property type="match status" value="1"/>
</dbReference>
<comment type="subunit">
    <text evidence="9">Homodimer.</text>
</comment>
<dbReference type="RefSeq" id="WP_135621300.1">
    <property type="nucleotide sequence ID" value="NZ_RQGD01000001.1"/>
</dbReference>
<feature type="domain" description="CBS" evidence="10">
    <location>
        <begin position="218"/>
        <end position="275"/>
    </location>
</feature>
<accession>A0A4R9KB76</accession>
<feature type="transmembrane region" description="Helical" evidence="9">
    <location>
        <begin position="301"/>
        <end position="321"/>
    </location>
</feature>
<evidence type="ECO:0000256" key="1">
    <source>
        <dbReference type="ARBA" id="ARBA00004141"/>
    </source>
</evidence>
<dbReference type="PANTHER" id="PTHR43773">
    <property type="entry name" value="MAGNESIUM TRANSPORTER MGTE"/>
    <property type="match status" value="1"/>
</dbReference>
<keyword evidence="9" id="KW-0479">Metal-binding</keyword>
<evidence type="ECO:0000313" key="12">
    <source>
        <dbReference type="Proteomes" id="UP000297693"/>
    </source>
</evidence>
<dbReference type="Gene3D" id="3.10.580.10">
    <property type="entry name" value="CBS-domain"/>
    <property type="match status" value="1"/>
</dbReference>
<sequence>MEEDISKETLFRIKIDKDNEAFDGFLDEIRSAIQDTRENYLKSILEGAHPADIATVLHELDSDEALYLFRLLPFEEQAYTLIKMHDDMLSTFLEELSIDEISKTFEFLETDDTTYLLSYLTENKRNSVLSKLSKRDSFEIRSQLGFRESTAGRLMSKDFATAMLTDNVRKGIINVRKKAKEIEDIYQIYVTDEDEILKGFIPLKDLFLTPINTKISKITNFSVYSFHYDTDQEEVALNFKKYDLVSAAVVDDLGRIIGRITLDDVLEIVEEEASEDILRMAGVSEDERLATPIFQSVKRRIIWLNVNLLTAFLSSTVVAYFEDTISRIVVLATLMPIVAGLGGNAGTQSVTVVIRNIATGDLSFSNWWEAVHKEFVIGCINGVVLGSITGVMIYLVKGNMVLGLVVGSAMLVNMLVASLTGSLVPILLRAIHIDPAIASSIFVTAMTDVCGFFFFLGLATLLSNYLIT</sequence>
<dbReference type="PANTHER" id="PTHR43773:SF1">
    <property type="entry name" value="MAGNESIUM TRANSPORTER MGTE"/>
    <property type="match status" value="1"/>
</dbReference>
<reference evidence="11" key="1">
    <citation type="journal article" date="2019" name="PLoS Negl. Trop. Dis.">
        <title>Revisiting the worldwide diversity of Leptospira species in the environment.</title>
        <authorList>
            <person name="Vincent A.T."/>
            <person name="Schiettekatte O."/>
            <person name="Bourhy P."/>
            <person name="Veyrier F.J."/>
            <person name="Picardeau M."/>
        </authorList>
    </citation>
    <scope>NUCLEOTIDE SEQUENCE [LARGE SCALE GENOMIC DNA]</scope>
    <source>
        <strain evidence="11">201702476</strain>
    </source>
</reference>
<keyword evidence="5 9" id="KW-0460">Magnesium</keyword>
<feature type="transmembrane region" description="Helical" evidence="9">
    <location>
        <begin position="375"/>
        <end position="396"/>
    </location>
</feature>
<dbReference type="Pfam" id="PF03448">
    <property type="entry name" value="MgtE_N"/>
    <property type="match status" value="1"/>
</dbReference>
<dbReference type="PROSITE" id="PS51371">
    <property type="entry name" value="CBS"/>
    <property type="match status" value="1"/>
</dbReference>
<feature type="transmembrane region" description="Helical" evidence="9">
    <location>
        <begin position="327"/>
        <end position="354"/>
    </location>
</feature>
<evidence type="ECO:0000256" key="7">
    <source>
        <dbReference type="ARBA" id="ARBA00023136"/>
    </source>
</evidence>
<dbReference type="GO" id="GO:0046872">
    <property type="term" value="F:metal ion binding"/>
    <property type="evidence" value="ECO:0007669"/>
    <property type="project" value="UniProtKB-KW"/>
</dbReference>
<dbReference type="InterPro" id="IPR036739">
    <property type="entry name" value="SLC41_membr_dom_sf"/>
</dbReference>
<evidence type="ECO:0000256" key="2">
    <source>
        <dbReference type="ARBA" id="ARBA00009749"/>
    </source>
</evidence>
<comment type="similarity">
    <text evidence="2 9">Belongs to the SLC41A transporter family.</text>
</comment>
<evidence type="ECO:0000259" key="10">
    <source>
        <dbReference type="PROSITE" id="PS51371"/>
    </source>
</evidence>
<comment type="subcellular location">
    <subcellularLocation>
        <location evidence="9">Cell membrane</location>
        <topology evidence="9">Multi-pass membrane protein</topology>
    </subcellularLocation>
    <subcellularLocation>
        <location evidence="1">Membrane</location>
        <topology evidence="1">Multi-pass membrane protein</topology>
    </subcellularLocation>
</comment>
<feature type="transmembrane region" description="Helical" evidence="9">
    <location>
        <begin position="440"/>
        <end position="467"/>
    </location>
</feature>
<protein>
    <recommendedName>
        <fullName evidence="9">Magnesium transporter MgtE</fullName>
    </recommendedName>
</protein>
<evidence type="ECO:0000256" key="6">
    <source>
        <dbReference type="ARBA" id="ARBA00022989"/>
    </source>
</evidence>
<dbReference type="InterPro" id="IPR046342">
    <property type="entry name" value="CBS_dom_sf"/>
</dbReference>
<dbReference type="InterPro" id="IPR006668">
    <property type="entry name" value="Mg_transptr_MgtE_intracell_dom"/>
</dbReference>
<dbReference type="InterPro" id="IPR006669">
    <property type="entry name" value="MgtE_transporter"/>
</dbReference>
<proteinExistence type="inferred from homology"/>
<evidence type="ECO:0000313" key="11">
    <source>
        <dbReference type="EMBL" id="TGL63988.1"/>
    </source>
</evidence>
<dbReference type="SUPFAM" id="SSF161093">
    <property type="entry name" value="MgtE membrane domain-like"/>
    <property type="match status" value="1"/>
</dbReference>
<comment type="function">
    <text evidence="9">Acts as a magnesium transporter.</text>
</comment>
<dbReference type="InterPro" id="IPR038076">
    <property type="entry name" value="MgtE_N_sf"/>
</dbReference>
<feature type="transmembrane region" description="Helical" evidence="9">
    <location>
        <begin position="402"/>
        <end position="428"/>
    </location>
</feature>
<evidence type="ECO:0000256" key="8">
    <source>
        <dbReference type="PROSITE-ProRule" id="PRU00703"/>
    </source>
</evidence>
<dbReference type="Pfam" id="PF00571">
    <property type="entry name" value="CBS"/>
    <property type="match status" value="1"/>
</dbReference>